<protein>
    <submittedName>
        <fullName evidence="2">Uncharacterized protein</fullName>
    </submittedName>
</protein>
<sequence>MFPPELSPRRPGACRLRLQFSFAVPGGRAAARPRRGSPELPPTRPWAAANTGESDPPAPPTENQASLVRALLVNEAAEAFVGDDASEVFPSISAMNTIKVRAGGGSNYPTCRGVEGTNQPRTFFCRL</sequence>
<evidence type="ECO:0000313" key="3">
    <source>
        <dbReference type="Proteomes" id="UP000479710"/>
    </source>
</evidence>
<dbReference type="Proteomes" id="UP000479710">
    <property type="component" value="Unassembled WGS sequence"/>
</dbReference>
<proteinExistence type="predicted"/>
<gene>
    <name evidence="2" type="ORF">E2562_011960</name>
</gene>
<evidence type="ECO:0000256" key="1">
    <source>
        <dbReference type="SAM" id="MobiDB-lite"/>
    </source>
</evidence>
<name>A0A6G1F6V5_9ORYZ</name>
<reference evidence="2 3" key="1">
    <citation type="submission" date="2019-11" db="EMBL/GenBank/DDBJ databases">
        <title>Whole genome sequence of Oryza granulata.</title>
        <authorList>
            <person name="Li W."/>
        </authorList>
    </citation>
    <scope>NUCLEOTIDE SEQUENCE [LARGE SCALE GENOMIC DNA]</scope>
    <source>
        <strain evidence="3">cv. Menghai</strain>
        <tissue evidence="2">Leaf</tissue>
    </source>
</reference>
<feature type="region of interest" description="Disordered" evidence="1">
    <location>
        <begin position="26"/>
        <end position="64"/>
    </location>
</feature>
<dbReference type="EMBL" id="SPHZ02000001">
    <property type="protein sequence ID" value="KAF0932658.1"/>
    <property type="molecule type" value="Genomic_DNA"/>
</dbReference>
<comment type="caution">
    <text evidence="2">The sequence shown here is derived from an EMBL/GenBank/DDBJ whole genome shotgun (WGS) entry which is preliminary data.</text>
</comment>
<keyword evidence="3" id="KW-1185">Reference proteome</keyword>
<evidence type="ECO:0000313" key="2">
    <source>
        <dbReference type="EMBL" id="KAF0932658.1"/>
    </source>
</evidence>
<dbReference type="AlphaFoldDB" id="A0A6G1F6V5"/>
<accession>A0A6G1F6V5</accession>
<organism evidence="2 3">
    <name type="scientific">Oryza meyeriana var. granulata</name>
    <dbReference type="NCBI Taxonomy" id="110450"/>
    <lineage>
        <taxon>Eukaryota</taxon>
        <taxon>Viridiplantae</taxon>
        <taxon>Streptophyta</taxon>
        <taxon>Embryophyta</taxon>
        <taxon>Tracheophyta</taxon>
        <taxon>Spermatophyta</taxon>
        <taxon>Magnoliopsida</taxon>
        <taxon>Liliopsida</taxon>
        <taxon>Poales</taxon>
        <taxon>Poaceae</taxon>
        <taxon>BOP clade</taxon>
        <taxon>Oryzoideae</taxon>
        <taxon>Oryzeae</taxon>
        <taxon>Oryzinae</taxon>
        <taxon>Oryza</taxon>
        <taxon>Oryza meyeriana</taxon>
    </lineage>
</organism>